<accession>D9W9B2</accession>
<name>D9W9B2_9ACTN</name>
<gene>
    <name evidence="1" type="ORF">SSOG_00312</name>
</gene>
<dbReference type="STRING" id="457427.SSOG_00312"/>
<organism evidence="1 2">
    <name type="scientific">Streptomyces himastatinicus ATCC 53653</name>
    <dbReference type="NCBI Taxonomy" id="457427"/>
    <lineage>
        <taxon>Bacteria</taxon>
        <taxon>Bacillati</taxon>
        <taxon>Actinomycetota</taxon>
        <taxon>Actinomycetes</taxon>
        <taxon>Kitasatosporales</taxon>
        <taxon>Streptomycetaceae</taxon>
        <taxon>Streptomyces</taxon>
        <taxon>Streptomyces violaceusniger group</taxon>
    </lineage>
</organism>
<reference evidence="1 2" key="1">
    <citation type="submission" date="2009-02" db="EMBL/GenBank/DDBJ databases">
        <title>Annotation of Streptomyces hygroscopicus strain ATCC 53653.</title>
        <authorList>
            <consortium name="The Broad Institute Genome Sequencing Platform"/>
            <consortium name="Broad Institute Microbial Sequencing Center"/>
            <person name="Fischbach M."/>
            <person name="Godfrey P."/>
            <person name="Ward D."/>
            <person name="Young S."/>
            <person name="Zeng Q."/>
            <person name="Koehrsen M."/>
            <person name="Alvarado L."/>
            <person name="Berlin A.M."/>
            <person name="Bochicchio J."/>
            <person name="Borenstein D."/>
            <person name="Chapman S.B."/>
            <person name="Chen Z."/>
            <person name="Engels R."/>
            <person name="Freedman E."/>
            <person name="Gellesch M."/>
            <person name="Goldberg J."/>
            <person name="Griggs A."/>
            <person name="Gujja S."/>
            <person name="Heilman E.R."/>
            <person name="Heiman D.I."/>
            <person name="Hepburn T.A."/>
            <person name="Howarth C."/>
            <person name="Jen D."/>
            <person name="Larson L."/>
            <person name="Lewis B."/>
            <person name="Mehta T."/>
            <person name="Park D."/>
            <person name="Pearson M."/>
            <person name="Richards J."/>
            <person name="Roberts A."/>
            <person name="Saif S."/>
            <person name="Shea T.D."/>
            <person name="Shenoy N."/>
            <person name="Sisk P."/>
            <person name="Stolte C."/>
            <person name="Sykes S.N."/>
            <person name="Thomson T."/>
            <person name="Walk T."/>
            <person name="White J."/>
            <person name="Yandava C."/>
            <person name="Straight P."/>
            <person name="Clardy J."/>
            <person name="Hung D."/>
            <person name="Kolter R."/>
            <person name="Mekalanos J."/>
            <person name="Walker S."/>
            <person name="Walsh C.T."/>
            <person name="Wieland-Brown L.C."/>
            <person name="Haas B."/>
            <person name="Nusbaum C."/>
            <person name="Birren B."/>
        </authorList>
    </citation>
    <scope>NUCLEOTIDE SEQUENCE [LARGE SCALE GENOMIC DNA]</scope>
    <source>
        <strain evidence="1 2">ATCC 53653</strain>
    </source>
</reference>
<protein>
    <recommendedName>
        <fullName evidence="3">Gfo/Idh/MocA-like oxidoreductase N-terminal domain-containing protein</fullName>
    </recommendedName>
</protein>
<keyword evidence="2" id="KW-1185">Reference proteome</keyword>
<evidence type="ECO:0008006" key="3">
    <source>
        <dbReference type="Google" id="ProtNLM"/>
    </source>
</evidence>
<dbReference type="HOGENOM" id="CLU_3012338_0_0_11"/>
<dbReference type="Gene3D" id="3.40.50.720">
    <property type="entry name" value="NAD(P)-binding Rossmann-like Domain"/>
    <property type="match status" value="1"/>
</dbReference>
<dbReference type="AlphaFoldDB" id="D9W9B2"/>
<dbReference type="Proteomes" id="UP000003963">
    <property type="component" value="Unassembled WGS sequence"/>
</dbReference>
<sequence>MTVGNTPSRAVVVGTGSRAQMFTTALARRPGLRVAALCDPNPVRIAHHQQLLKGGR</sequence>
<evidence type="ECO:0000313" key="1">
    <source>
        <dbReference type="EMBL" id="EFL20600.1"/>
    </source>
</evidence>
<dbReference type="EMBL" id="GG657754">
    <property type="protein sequence ID" value="EFL20600.1"/>
    <property type="molecule type" value="Genomic_DNA"/>
</dbReference>
<dbReference type="InterPro" id="IPR036291">
    <property type="entry name" value="NAD(P)-bd_dom_sf"/>
</dbReference>
<dbReference type="RefSeq" id="WP_009712422.1">
    <property type="nucleotide sequence ID" value="NZ_GG657754.1"/>
</dbReference>
<evidence type="ECO:0000313" key="2">
    <source>
        <dbReference type="Proteomes" id="UP000003963"/>
    </source>
</evidence>
<dbReference type="SUPFAM" id="SSF51735">
    <property type="entry name" value="NAD(P)-binding Rossmann-fold domains"/>
    <property type="match status" value="1"/>
</dbReference>
<proteinExistence type="predicted"/>